<dbReference type="Pfam" id="PF12763">
    <property type="entry name" value="EH"/>
    <property type="match status" value="1"/>
</dbReference>
<feature type="domain" description="EH" evidence="12">
    <location>
        <begin position="481"/>
        <end position="569"/>
    </location>
</feature>
<evidence type="ECO:0000256" key="1">
    <source>
        <dbReference type="ARBA" id="ARBA00004125"/>
    </source>
</evidence>
<dbReference type="Gene3D" id="3.40.50.300">
    <property type="entry name" value="P-loop containing nucleotide triphosphate hydrolases"/>
    <property type="match status" value="1"/>
</dbReference>
<dbReference type="Gene3D" id="1.10.238.10">
    <property type="entry name" value="EF-hand"/>
    <property type="match status" value="1"/>
</dbReference>
<keyword evidence="16" id="KW-1185">Reference proteome</keyword>
<dbReference type="GO" id="GO:0005886">
    <property type="term" value="C:plasma membrane"/>
    <property type="evidence" value="ECO:0007669"/>
    <property type="project" value="UniProtKB-SubCell"/>
</dbReference>
<evidence type="ECO:0000313" key="15">
    <source>
        <dbReference type="Ensembl" id="ENSSTUP00000002976.1"/>
    </source>
</evidence>
<evidence type="ECO:0000256" key="3">
    <source>
        <dbReference type="ARBA" id="ARBA00022475"/>
    </source>
</evidence>
<dbReference type="SUPFAM" id="SSF52540">
    <property type="entry name" value="P-loop containing nucleoside triphosphate hydrolases"/>
    <property type="match status" value="1"/>
</dbReference>
<accession>A0A673W452</accession>
<gene>
    <name evidence="15" type="primary">LOC115192494</name>
</gene>
<reference evidence="15" key="1">
    <citation type="submission" date="2021-04" db="EMBL/GenBank/DDBJ databases">
        <authorList>
            <consortium name="Wellcome Sanger Institute Data Sharing"/>
        </authorList>
    </citation>
    <scope>NUCLEOTIDE SEQUENCE [LARGE SCALE GENOMIC DNA]</scope>
</reference>
<keyword evidence="3" id="KW-1003">Cell membrane</keyword>
<sequence>MGYYNTGDPARSPVIQASIRRPSMSEDIGRRCGNRPLGVTVSEVTFKRKKDPEVFQTVSDGLKKLYKTKLLPLEEHYKFHEFHSPALEDADFDNKPMVLLVGQYSTGKTSFIRYLLEQDFPGMRIGPEPTTDSFIAVMHGDTEGVIPGNALVVDPKKPFRKLNSFGNAFLNRFVCAQLPNPVLESISVIDTPGILSGEKQRISRGYDFAAVLEWFAERVDRIILLFDAHKLDISDEFSEVIKALKNHEDKIRVVLNKADQIETQQLMRVYGALMWSLGKIVNTPEVIRVYIGSFWSHPLLIPDNRKLFEAEEQDLFKDIQSLPRNAALRKLNDLIKRARLAKVHAYIISSLKKEMPSVFGKEGKKKELINSLGEIYSRIEREHQISPGDFPNLKKMQEQLNAHDLNKFQPLKMKLLDTVDDMLAHDIASLMVLVRQEETNRPQQGVKGGAFDGTLNGPFGHGYGEGAGEGIDEAEWVVARDKPMYDEIFYTLSPVNGKVTGANAKKEMVKSKLPNTVLGKIWKLADIDKDGMLDDEEFALANHLIKVKLEGHELPADLPGHLIPPSKRKIPAE</sequence>
<dbReference type="Pfam" id="PF00350">
    <property type="entry name" value="Dynamin_N"/>
    <property type="match status" value="1"/>
</dbReference>
<comment type="subcellular location">
    <subcellularLocation>
        <location evidence="2">Cell membrane</location>
        <topology evidence="2">Peripheral membrane protein</topology>
        <orientation evidence="2">Cytoplasmic side</orientation>
    </subcellularLocation>
    <subcellularLocation>
        <location evidence="1">Endosome membrane</location>
        <topology evidence="1">Peripheral membrane protein</topology>
        <orientation evidence="1">Cytoplasmic side</orientation>
    </subcellularLocation>
</comment>
<organism evidence="15 16">
    <name type="scientific">Salmo trutta</name>
    <name type="common">Brown trout</name>
    <dbReference type="NCBI Taxonomy" id="8032"/>
    <lineage>
        <taxon>Eukaryota</taxon>
        <taxon>Metazoa</taxon>
        <taxon>Chordata</taxon>
        <taxon>Craniata</taxon>
        <taxon>Vertebrata</taxon>
        <taxon>Euteleostomi</taxon>
        <taxon>Actinopterygii</taxon>
        <taxon>Neopterygii</taxon>
        <taxon>Teleostei</taxon>
        <taxon>Protacanthopterygii</taxon>
        <taxon>Salmoniformes</taxon>
        <taxon>Salmonidae</taxon>
        <taxon>Salmoninae</taxon>
        <taxon>Salmo</taxon>
    </lineage>
</organism>
<evidence type="ECO:0000256" key="10">
    <source>
        <dbReference type="ARBA" id="ARBA00023134"/>
    </source>
</evidence>
<dbReference type="FunCoup" id="A0A673W452">
    <property type="interactions" value="2457"/>
</dbReference>
<evidence type="ECO:0000256" key="11">
    <source>
        <dbReference type="ARBA" id="ARBA00023136"/>
    </source>
</evidence>
<dbReference type="Gene3D" id="1.10.268.20">
    <property type="match status" value="1"/>
</dbReference>
<feature type="domain" description="Dynamin-type G" evidence="14">
    <location>
        <begin position="92"/>
        <end position="323"/>
    </location>
</feature>
<dbReference type="FunFam" id="3.40.50.300:FF:000147">
    <property type="entry name" value="EH domain-containing protein 1"/>
    <property type="match status" value="1"/>
</dbReference>
<dbReference type="CDD" id="cd00052">
    <property type="entry name" value="EH"/>
    <property type="match status" value="1"/>
</dbReference>
<dbReference type="RefSeq" id="XP_029606941.1">
    <property type="nucleotide sequence ID" value="XM_029751081.1"/>
</dbReference>
<dbReference type="PANTHER" id="PTHR11216:SF67">
    <property type="entry name" value="EH DOMAIN-CONTAINING PROTEIN 3"/>
    <property type="match status" value="1"/>
</dbReference>
<evidence type="ECO:0000259" key="13">
    <source>
        <dbReference type="PROSITE" id="PS50222"/>
    </source>
</evidence>
<dbReference type="InterPro" id="IPR018247">
    <property type="entry name" value="EF_Hand_1_Ca_BS"/>
</dbReference>
<dbReference type="GO" id="GO:0016197">
    <property type="term" value="P:endosomal transport"/>
    <property type="evidence" value="ECO:0007669"/>
    <property type="project" value="TreeGrafter"/>
</dbReference>
<reference evidence="15" key="3">
    <citation type="submission" date="2025-09" db="UniProtKB">
        <authorList>
            <consortium name="Ensembl"/>
        </authorList>
    </citation>
    <scope>IDENTIFICATION</scope>
</reference>
<evidence type="ECO:0000256" key="4">
    <source>
        <dbReference type="ARBA" id="ARBA00022553"/>
    </source>
</evidence>
<dbReference type="SUPFAM" id="SSF47473">
    <property type="entry name" value="EF-hand"/>
    <property type="match status" value="1"/>
</dbReference>
<dbReference type="InterPro" id="IPR002048">
    <property type="entry name" value="EF_hand_dom"/>
</dbReference>
<evidence type="ECO:0000259" key="14">
    <source>
        <dbReference type="PROSITE" id="PS51718"/>
    </source>
</evidence>
<evidence type="ECO:0000256" key="2">
    <source>
        <dbReference type="ARBA" id="ARBA00004413"/>
    </source>
</evidence>
<name>A0A673W452_SALTR</name>
<dbReference type="GO" id="GO:0006897">
    <property type="term" value="P:endocytosis"/>
    <property type="evidence" value="ECO:0007669"/>
    <property type="project" value="TreeGrafter"/>
</dbReference>
<keyword evidence="4" id="KW-0597">Phosphoprotein</keyword>
<dbReference type="InterPro" id="IPR030381">
    <property type="entry name" value="G_DYNAMIN_dom"/>
</dbReference>
<dbReference type="OMA" id="LANDXAQ"/>
<reference evidence="15" key="2">
    <citation type="submission" date="2025-08" db="UniProtKB">
        <authorList>
            <consortium name="Ensembl"/>
        </authorList>
    </citation>
    <scope>IDENTIFICATION</scope>
</reference>
<evidence type="ECO:0000256" key="8">
    <source>
        <dbReference type="ARBA" id="ARBA00022837"/>
    </source>
</evidence>
<dbReference type="CDD" id="cd09913">
    <property type="entry name" value="EHD"/>
    <property type="match status" value="1"/>
</dbReference>
<dbReference type="SMART" id="SM00027">
    <property type="entry name" value="EH"/>
    <property type="match status" value="1"/>
</dbReference>
<keyword evidence="8" id="KW-0106">Calcium</keyword>
<dbReference type="InterPro" id="IPR045063">
    <property type="entry name" value="Dynamin_N"/>
</dbReference>
<keyword evidence="11" id="KW-0472">Membrane</keyword>
<dbReference type="Ensembl" id="ENSSTUT00000003163.1">
    <property type="protein sequence ID" value="ENSSTUP00000002976.1"/>
    <property type="gene ID" value="ENSSTUG00000001527.1"/>
</dbReference>
<evidence type="ECO:0000256" key="7">
    <source>
        <dbReference type="ARBA" id="ARBA00022753"/>
    </source>
</evidence>
<dbReference type="GO" id="GO:0005525">
    <property type="term" value="F:GTP binding"/>
    <property type="evidence" value="ECO:0007669"/>
    <property type="project" value="InterPro"/>
</dbReference>
<dbReference type="PANTHER" id="PTHR11216">
    <property type="entry name" value="EH DOMAIN"/>
    <property type="match status" value="1"/>
</dbReference>
<dbReference type="GeneTree" id="ENSGT00940000159274"/>
<dbReference type="GO" id="GO:0005524">
    <property type="term" value="F:ATP binding"/>
    <property type="evidence" value="ECO:0007669"/>
    <property type="project" value="UniProtKB-KW"/>
</dbReference>
<evidence type="ECO:0000313" key="16">
    <source>
        <dbReference type="Proteomes" id="UP000472277"/>
    </source>
</evidence>
<dbReference type="InterPro" id="IPR011992">
    <property type="entry name" value="EF-hand-dom_pair"/>
</dbReference>
<keyword evidence="5" id="KW-0479">Metal-binding</keyword>
<dbReference type="FunFam" id="1.10.238.10:FF:000038">
    <property type="entry name" value="EH domain-containing protein 3"/>
    <property type="match status" value="1"/>
</dbReference>
<keyword evidence="7" id="KW-0967">Endosome</keyword>
<dbReference type="InterPro" id="IPR031692">
    <property type="entry name" value="EHD_N"/>
</dbReference>
<keyword evidence="6" id="KW-0547">Nucleotide-binding</keyword>
<dbReference type="GO" id="GO:0055038">
    <property type="term" value="C:recycling endosome membrane"/>
    <property type="evidence" value="ECO:0007669"/>
    <property type="project" value="UniProtKB-SubCell"/>
</dbReference>
<evidence type="ECO:0000256" key="5">
    <source>
        <dbReference type="ARBA" id="ARBA00022723"/>
    </source>
</evidence>
<dbReference type="Proteomes" id="UP000472277">
    <property type="component" value="Chromosome 1"/>
</dbReference>
<keyword evidence="10" id="KW-0342">GTP-binding</keyword>
<dbReference type="PROSITE" id="PS50031">
    <property type="entry name" value="EH"/>
    <property type="match status" value="1"/>
</dbReference>
<dbReference type="Pfam" id="PF16880">
    <property type="entry name" value="EHD_N"/>
    <property type="match status" value="1"/>
</dbReference>
<dbReference type="PROSITE" id="PS51718">
    <property type="entry name" value="G_DYNAMIN_2"/>
    <property type="match status" value="1"/>
</dbReference>
<keyword evidence="9" id="KW-0067">ATP-binding</keyword>
<dbReference type="InterPro" id="IPR000261">
    <property type="entry name" value="EH_dom"/>
</dbReference>
<feature type="domain" description="EF-hand" evidence="13">
    <location>
        <begin position="513"/>
        <end position="548"/>
    </location>
</feature>
<dbReference type="GO" id="GO:0005509">
    <property type="term" value="F:calcium ion binding"/>
    <property type="evidence" value="ECO:0007669"/>
    <property type="project" value="InterPro"/>
</dbReference>
<dbReference type="AlphaFoldDB" id="A0A673W452"/>
<protein>
    <submittedName>
        <fullName evidence="15">EH-domain containing 3</fullName>
    </submittedName>
</protein>
<dbReference type="InterPro" id="IPR040990">
    <property type="entry name" value="DUF5600"/>
</dbReference>
<dbReference type="Pfam" id="PF18150">
    <property type="entry name" value="DUF5600"/>
    <property type="match status" value="1"/>
</dbReference>
<evidence type="ECO:0000259" key="12">
    <source>
        <dbReference type="PROSITE" id="PS50031"/>
    </source>
</evidence>
<dbReference type="InParanoid" id="A0A673W452"/>
<evidence type="ECO:0000256" key="9">
    <source>
        <dbReference type="ARBA" id="ARBA00022840"/>
    </source>
</evidence>
<dbReference type="OrthoDB" id="1716625at2759"/>
<proteinExistence type="predicted"/>
<evidence type="ECO:0000256" key="6">
    <source>
        <dbReference type="ARBA" id="ARBA00022741"/>
    </source>
</evidence>
<dbReference type="GeneID" id="115192494"/>
<dbReference type="PROSITE" id="PS50222">
    <property type="entry name" value="EF_HAND_2"/>
    <property type="match status" value="1"/>
</dbReference>
<dbReference type="PROSITE" id="PS00018">
    <property type="entry name" value="EF_HAND_1"/>
    <property type="match status" value="1"/>
</dbReference>
<dbReference type="InterPro" id="IPR027417">
    <property type="entry name" value="P-loop_NTPase"/>
</dbReference>